<dbReference type="Gene3D" id="3.40.50.720">
    <property type="entry name" value="NAD(P)-binding Rossmann-like Domain"/>
    <property type="match status" value="1"/>
</dbReference>
<feature type="compositionally biased region" description="Low complexity" evidence="1">
    <location>
        <begin position="67"/>
        <end position="87"/>
    </location>
</feature>
<evidence type="ECO:0000259" key="2">
    <source>
        <dbReference type="Pfam" id="PF01370"/>
    </source>
</evidence>
<protein>
    <recommendedName>
        <fullName evidence="2">NAD-dependent epimerase/dehydratase domain-containing protein</fullName>
    </recommendedName>
</protein>
<dbReference type="AlphaFoldDB" id="A0A504XAZ3"/>
<sequence length="343" mass="36554">MHKKLLLFGGTGFVGSLVAQKALSRGYRVVIATRGGAPPLGSPMDTLFKRVRMIGGPAAARESMSGTSTTTQPSVASSPASSSSGSTHQRPSADQLAKMVHQMDEENALEFVSIDATSRDQVFHFLHDHSDATAVVNAVGLLTRNYEDARQVNGDVMTNIAAGVFHPKLAQAVQKVVYVSAEPYNLYSRRILGSKYLLKGYFHGKRIGEKAVLENLGNKGVVLRPSFIYGTRHILVASAVNSDAVSTLSLPLGWIGLPFDKLLKAIGGGKLLMPPVSVDVVAEAAVRACAWANQPGNDIHGICDVYRMHDICNAVDPSLHEDSKGTMTASAASKEASTVKNDK</sequence>
<dbReference type="InterPro" id="IPR001509">
    <property type="entry name" value="Epimerase_deHydtase"/>
</dbReference>
<dbReference type="FunFam" id="3.40.50.720:FF:001072">
    <property type="entry name" value="Hypothetical_protein_-_conserved"/>
    <property type="match status" value="1"/>
</dbReference>
<dbReference type="EMBL" id="RHLC01000026">
    <property type="protein sequence ID" value="TPP46212.1"/>
    <property type="molecule type" value="Genomic_DNA"/>
</dbReference>
<dbReference type="VEuPathDB" id="TriTrypDB:LDHU3_14.0380"/>
<dbReference type="GO" id="GO:0005739">
    <property type="term" value="C:mitochondrion"/>
    <property type="evidence" value="ECO:0007669"/>
    <property type="project" value="TreeGrafter"/>
</dbReference>
<feature type="compositionally biased region" description="Polar residues" evidence="1">
    <location>
        <begin position="325"/>
        <end position="343"/>
    </location>
</feature>
<feature type="domain" description="NAD-dependent epimerase/dehydratase" evidence="2">
    <location>
        <begin position="6"/>
        <end position="232"/>
    </location>
</feature>
<dbReference type="SUPFAM" id="SSF51735">
    <property type="entry name" value="NAD(P)-binding Rossmann-fold domains"/>
    <property type="match status" value="1"/>
</dbReference>
<dbReference type="Pfam" id="PF01370">
    <property type="entry name" value="Epimerase"/>
    <property type="match status" value="1"/>
</dbReference>
<dbReference type="Proteomes" id="UP000318447">
    <property type="component" value="Unassembled WGS sequence"/>
</dbReference>
<evidence type="ECO:0000313" key="4">
    <source>
        <dbReference type="Proteomes" id="UP000318447"/>
    </source>
</evidence>
<dbReference type="PANTHER" id="PTHR12126:SF16">
    <property type="entry name" value="MIOREX COMPLEX COMPONENT 2"/>
    <property type="match status" value="1"/>
</dbReference>
<accession>A0A504XAZ3</accession>
<dbReference type="GO" id="GO:0044877">
    <property type="term" value="F:protein-containing complex binding"/>
    <property type="evidence" value="ECO:0007669"/>
    <property type="project" value="TreeGrafter"/>
</dbReference>
<dbReference type="VEuPathDB" id="TriTrypDB:LdBPK_140290.1"/>
<feature type="region of interest" description="Disordered" evidence="1">
    <location>
        <begin position="323"/>
        <end position="343"/>
    </location>
</feature>
<evidence type="ECO:0000313" key="3">
    <source>
        <dbReference type="EMBL" id="TPP46212.1"/>
    </source>
</evidence>
<evidence type="ECO:0000256" key="1">
    <source>
        <dbReference type="SAM" id="MobiDB-lite"/>
    </source>
</evidence>
<gene>
    <name evidence="3" type="ORF">CGC21_4555</name>
</gene>
<reference evidence="4" key="1">
    <citation type="submission" date="2019-02" db="EMBL/GenBank/DDBJ databases">
        <title>FDA dAtabase for Regulatory Grade micrObial Sequences (FDA-ARGOS): Supporting development and validation of Infectious Disease Dx tests.</title>
        <authorList>
            <person name="Duncan R."/>
            <person name="Fisher C."/>
            <person name="Tallon L."/>
            <person name="Sadzewicz L."/>
            <person name="Sengamalay N."/>
            <person name="Ott S."/>
            <person name="Godinez A."/>
            <person name="Nagaraj S."/>
            <person name="Vavikolanu K."/>
            <person name="Nadendla S."/>
            <person name="Aluvathingal J."/>
            <person name="Sichtig H."/>
        </authorList>
    </citation>
    <scope>NUCLEOTIDE SEQUENCE [LARGE SCALE GENOMIC DNA]</scope>
    <source>
        <strain evidence="4">FDAARGOS_361</strain>
    </source>
</reference>
<name>A0A504XAZ3_LEIDO</name>
<dbReference type="InterPro" id="IPR036291">
    <property type="entry name" value="NAD(P)-bd_dom_sf"/>
</dbReference>
<feature type="region of interest" description="Disordered" evidence="1">
    <location>
        <begin position="58"/>
        <end position="96"/>
    </location>
</feature>
<organism evidence="3 4">
    <name type="scientific">Leishmania donovani</name>
    <dbReference type="NCBI Taxonomy" id="5661"/>
    <lineage>
        <taxon>Eukaryota</taxon>
        <taxon>Discoba</taxon>
        <taxon>Euglenozoa</taxon>
        <taxon>Kinetoplastea</taxon>
        <taxon>Metakinetoplastina</taxon>
        <taxon>Trypanosomatida</taxon>
        <taxon>Trypanosomatidae</taxon>
        <taxon>Leishmaniinae</taxon>
        <taxon>Leishmania</taxon>
    </lineage>
</organism>
<dbReference type="InterPro" id="IPR051207">
    <property type="entry name" value="ComplexI_NDUFA9_subunit"/>
</dbReference>
<comment type="caution">
    <text evidence="3">The sequence shown here is derived from an EMBL/GenBank/DDBJ whole genome shotgun (WGS) entry which is preliminary data.</text>
</comment>
<dbReference type="PANTHER" id="PTHR12126">
    <property type="entry name" value="NADH-UBIQUINONE OXIDOREDUCTASE 39 KDA SUBUNIT-RELATED"/>
    <property type="match status" value="1"/>
</dbReference>
<dbReference type="VEuPathDB" id="TriTrypDB:LdCL_140007900"/>
<proteinExistence type="predicted"/>